<comment type="caution">
    <text evidence="1">The sequence shown here is derived from an EMBL/GenBank/DDBJ whole genome shotgun (WGS) entry which is preliminary data.</text>
</comment>
<dbReference type="EMBL" id="CAJZBQ010000032">
    <property type="protein sequence ID" value="CAG9322445.1"/>
    <property type="molecule type" value="Genomic_DNA"/>
</dbReference>
<proteinExistence type="predicted"/>
<evidence type="ECO:0000313" key="2">
    <source>
        <dbReference type="Proteomes" id="UP001162131"/>
    </source>
</evidence>
<reference evidence="1" key="1">
    <citation type="submission" date="2021-09" db="EMBL/GenBank/DDBJ databases">
        <authorList>
            <consortium name="AG Swart"/>
            <person name="Singh M."/>
            <person name="Singh A."/>
            <person name="Seah K."/>
            <person name="Emmerich C."/>
        </authorList>
    </citation>
    <scope>NUCLEOTIDE SEQUENCE</scope>
    <source>
        <strain evidence="1">ATCC30299</strain>
    </source>
</reference>
<organism evidence="1 2">
    <name type="scientific">Blepharisma stoltei</name>
    <dbReference type="NCBI Taxonomy" id="1481888"/>
    <lineage>
        <taxon>Eukaryota</taxon>
        <taxon>Sar</taxon>
        <taxon>Alveolata</taxon>
        <taxon>Ciliophora</taxon>
        <taxon>Postciliodesmatophora</taxon>
        <taxon>Heterotrichea</taxon>
        <taxon>Heterotrichida</taxon>
        <taxon>Blepharismidae</taxon>
        <taxon>Blepharisma</taxon>
    </lineage>
</organism>
<gene>
    <name evidence="1" type="ORF">BSTOLATCC_MIC31578</name>
</gene>
<evidence type="ECO:0000313" key="1">
    <source>
        <dbReference type="EMBL" id="CAG9322445.1"/>
    </source>
</evidence>
<dbReference type="AlphaFoldDB" id="A0AAU9J9K4"/>
<dbReference type="Proteomes" id="UP001162131">
    <property type="component" value="Unassembled WGS sequence"/>
</dbReference>
<sequence length="287" mass="33025">MELHSNEELDSTQNLRIPDGTYVFIPVGVPALGKSVFVSTFRSVASEIGATFEMICCDTIRGQMMEEYIKQHGNSEDKEVVFQKTGKRTNEIWYSEIERVVAPQSSLHFAFLDKNHPPNGVKSTVEAIKRGNPNAVLIALVPECEKLQTGAFFYPMSIRLLITCLCRIRERENHETLYGTVNKRMCVLLMMYNLYRDIEWEFYEKKNMIIFRIPFTDEHFEIKNPGVESVIIRALNSFQPGKFPSEEAINEVREVIESSHIEFSYLDLSTALRLELVRTLSSHSRSL</sequence>
<accession>A0AAU9J9K4</accession>
<keyword evidence="2" id="KW-1185">Reference proteome</keyword>
<protein>
    <submittedName>
        <fullName evidence="1">Uncharacterized protein</fullName>
    </submittedName>
</protein>
<name>A0AAU9J9K4_9CILI</name>